<feature type="transmembrane region" description="Helical" evidence="9">
    <location>
        <begin position="143"/>
        <end position="162"/>
    </location>
</feature>
<evidence type="ECO:0000256" key="7">
    <source>
        <dbReference type="ARBA" id="ARBA00023224"/>
    </source>
</evidence>
<keyword evidence="5 9" id="KW-0472">Membrane</keyword>
<evidence type="ECO:0000313" key="11">
    <source>
        <dbReference type="EMBL" id="DBA23165.1"/>
    </source>
</evidence>
<dbReference type="Pfam" id="PF00001">
    <property type="entry name" value="7tm_1"/>
    <property type="match status" value="1"/>
</dbReference>
<evidence type="ECO:0000256" key="8">
    <source>
        <dbReference type="RuleBase" id="RU000688"/>
    </source>
</evidence>
<dbReference type="PROSITE" id="PS50262">
    <property type="entry name" value="G_PROTEIN_RECEP_F1_2"/>
    <property type="match status" value="1"/>
</dbReference>
<evidence type="ECO:0000256" key="6">
    <source>
        <dbReference type="ARBA" id="ARBA00023170"/>
    </source>
</evidence>
<dbReference type="Gene3D" id="1.20.1070.10">
    <property type="entry name" value="Rhodopsin 7-helix transmembrane proteins"/>
    <property type="match status" value="1"/>
</dbReference>
<dbReference type="SUPFAM" id="SSF81321">
    <property type="entry name" value="Family A G protein-coupled receptor-like"/>
    <property type="match status" value="1"/>
</dbReference>
<organism evidence="11 12">
    <name type="scientific">Pyxicephalus adspersus</name>
    <name type="common">African bullfrog</name>
    <dbReference type="NCBI Taxonomy" id="30357"/>
    <lineage>
        <taxon>Eukaryota</taxon>
        <taxon>Metazoa</taxon>
        <taxon>Chordata</taxon>
        <taxon>Craniata</taxon>
        <taxon>Vertebrata</taxon>
        <taxon>Euteleostomi</taxon>
        <taxon>Amphibia</taxon>
        <taxon>Batrachia</taxon>
        <taxon>Anura</taxon>
        <taxon>Neobatrachia</taxon>
        <taxon>Ranoidea</taxon>
        <taxon>Pyxicephalidae</taxon>
        <taxon>Pyxicephalinae</taxon>
        <taxon>Pyxicephalus</taxon>
    </lineage>
</organism>
<dbReference type="PANTHER" id="PTHR46048">
    <property type="entry name" value="HYDROXYCARBOXYLIC ACID RECEPTOR 2"/>
    <property type="match status" value="1"/>
</dbReference>
<dbReference type="EMBL" id="DYDO01000006">
    <property type="protein sequence ID" value="DBA23165.1"/>
    <property type="molecule type" value="Genomic_DNA"/>
</dbReference>
<feature type="transmembrane region" description="Helical" evidence="9">
    <location>
        <begin position="194"/>
        <end position="214"/>
    </location>
</feature>
<evidence type="ECO:0000256" key="3">
    <source>
        <dbReference type="ARBA" id="ARBA00022989"/>
    </source>
</evidence>
<protein>
    <recommendedName>
        <fullName evidence="10">G-protein coupled receptors family 1 profile domain-containing protein</fullName>
    </recommendedName>
</protein>
<comment type="caution">
    <text evidence="11">The sequence shown here is derived from an EMBL/GenBank/DDBJ whole genome shotgun (WGS) entry which is preliminary data.</text>
</comment>
<dbReference type="InterPro" id="IPR051893">
    <property type="entry name" value="HCARs"/>
</dbReference>
<sequence>MLEHGIESYQNRSNFNCCMFEDSLLPNILPPILIIIFLLGTALNGFALWAFCFHVKEWKSSTVYLVNLSVADFLLMICLPFRTDYYWRNMTWIYGEIPCRMMLFMLAMNRAGSILFLTLVAMDRYIRVVHPYSKINSISTKSAAFIACAIWLVTVMMTAFILTKNYTGESKSTHSYCDSFMICPMASWLHDHLFIFEFFLPLCLVLFCTGCIIWKLRQRNLDKNVKVRKAVKCIMLVGMVFIICYLPSVSSRIEVHHL</sequence>
<reference evidence="11" key="1">
    <citation type="thesis" date="2020" institute="ProQuest LLC" country="789 East Eisenhower Parkway, Ann Arbor, MI, USA">
        <title>Comparative Genomics and Chromosome Evolution.</title>
        <authorList>
            <person name="Mudd A.B."/>
        </authorList>
    </citation>
    <scope>NUCLEOTIDE SEQUENCE</scope>
    <source>
        <strain evidence="11">1538</strain>
        <tissue evidence="11">Blood</tissue>
    </source>
</reference>
<dbReference type="Proteomes" id="UP001181693">
    <property type="component" value="Unassembled WGS sequence"/>
</dbReference>
<accession>A0AAV3ADU4</accession>
<proteinExistence type="inferred from homology"/>
<evidence type="ECO:0000313" key="12">
    <source>
        <dbReference type="Proteomes" id="UP001181693"/>
    </source>
</evidence>
<evidence type="ECO:0000256" key="5">
    <source>
        <dbReference type="ARBA" id="ARBA00023136"/>
    </source>
</evidence>
<dbReference type="GO" id="GO:0004930">
    <property type="term" value="F:G protein-coupled receptor activity"/>
    <property type="evidence" value="ECO:0007669"/>
    <property type="project" value="UniProtKB-KW"/>
</dbReference>
<comment type="similarity">
    <text evidence="8">Belongs to the G-protein coupled receptor 1 family.</text>
</comment>
<dbReference type="PRINTS" id="PR00237">
    <property type="entry name" value="GPCRRHODOPSN"/>
</dbReference>
<feature type="transmembrane region" description="Helical" evidence="9">
    <location>
        <begin position="63"/>
        <end position="82"/>
    </location>
</feature>
<keyword evidence="4 8" id="KW-0297">G-protein coupled receptor</keyword>
<dbReference type="AlphaFoldDB" id="A0AAV3ADU4"/>
<feature type="transmembrane region" description="Helical" evidence="9">
    <location>
        <begin position="102"/>
        <end position="122"/>
    </location>
</feature>
<evidence type="ECO:0000256" key="9">
    <source>
        <dbReference type="SAM" id="Phobius"/>
    </source>
</evidence>
<keyword evidence="3 9" id="KW-1133">Transmembrane helix</keyword>
<dbReference type="GO" id="GO:0005886">
    <property type="term" value="C:plasma membrane"/>
    <property type="evidence" value="ECO:0007669"/>
    <property type="project" value="TreeGrafter"/>
</dbReference>
<keyword evidence="7 8" id="KW-0807">Transducer</keyword>
<name>A0AAV3ADU4_PYXAD</name>
<feature type="transmembrane region" description="Helical" evidence="9">
    <location>
        <begin position="28"/>
        <end position="51"/>
    </location>
</feature>
<gene>
    <name evidence="11" type="ORF">GDO54_014105</name>
</gene>
<evidence type="ECO:0000256" key="1">
    <source>
        <dbReference type="ARBA" id="ARBA00004141"/>
    </source>
</evidence>
<dbReference type="InterPro" id="IPR017452">
    <property type="entry name" value="GPCR_Rhodpsn_7TM"/>
</dbReference>
<evidence type="ECO:0000256" key="2">
    <source>
        <dbReference type="ARBA" id="ARBA00022692"/>
    </source>
</evidence>
<dbReference type="InterPro" id="IPR000276">
    <property type="entry name" value="GPCR_Rhodpsn"/>
</dbReference>
<feature type="transmembrane region" description="Helical" evidence="9">
    <location>
        <begin position="234"/>
        <end position="253"/>
    </location>
</feature>
<evidence type="ECO:0000256" key="4">
    <source>
        <dbReference type="ARBA" id="ARBA00023040"/>
    </source>
</evidence>
<keyword evidence="2 8" id="KW-0812">Transmembrane</keyword>
<dbReference type="PANTHER" id="PTHR46048:SF6">
    <property type="entry name" value="HYDROXYCARBOXYLIC ACID RECEPTOR 2"/>
    <property type="match status" value="1"/>
</dbReference>
<keyword evidence="6 8" id="KW-0675">Receptor</keyword>
<dbReference type="PROSITE" id="PS00237">
    <property type="entry name" value="G_PROTEIN_RECEP_F1_1"/>
    <property type="match status" value="1"/>
</dbReference>
<comment type="subcellular location">
    <subcellularLocation>
        <location evidence="1">Membrane</location>
        <topology evidence="1">Multi-pass membrane protein</topology>
    </subcellularLocation>
</comment>
<evidence type="ECO:0000259" key="10">
    <source>
        <dbReference type="PROSITE" id="PS50262"/>
    </source>
</evidence>
<keyword evidence="12" id="KW-1185">Reference proteome</keyword>
<feature type="domain" description="G-protein coupled receptors family 1 profile" evidence="10">
    <location>
        <begin position="43"/>
        <end position="258"/>
    </location>
</feature>